<dbReference type="OMA" id="MERNNMP"/>
<dbReference type="PANTHER" id="PTHR33400:SF2">
    <property type="entry name" value="ZINC FINGER CCCH DOMAIN-CONTAINING PROTEIN 6"/>
    <property type="match status" value="1"/>
</dbReference>
<dbReference type="Gramene" id="GBG83053">
    <property type="protein sequence ID" value="GBG83053"/>
    <property type="gene ID" value="CBR_g36670"/>
</dbReference>
<organism evidence="3 4">
    <name type="scientific">Chara braunii</name>
    <name type="common">Braun's stonewort</name>
    <dbReference type="NCBI Taxonomy" id="69332"/>
    <lineage>
        <taxon>Eukaryota</taxon>
        <taxon>Viridiplantae</taxon>
        <taxon>Streptophyta</taxon>
        <taxon>Charophyceae</taxon>
        <taxon>Charales</taxon>
        <taxon>Characeae</taxon>
        <taxon>Chara</taxon>
    </lineage>
</organism>
<evidence type="ECO:0000256" key="1">
    <source>
        <dbReference type="ARBA" id="ARBA00023125"/>
    </source>
</evidence>
<feature type="region of interest" description="Disordered" evidence="2">
    <location>
        <begin position="207"/>
        <end position="240"/>
    </location>
</feature>
<dbReference type="PANTHER" id="PTHR33400">
    <property type="entry name" value="ZINC FINGER CCCH DOMAIN-CONTAINING PROTEIN 6-RELATED"/>
    <property type="match status" value="1"/>
</dbReference>
<accession>A0A388LLD9</accession>
<comment type="caution">
    <text evidence="3">The sequence shown here is derived from an EMBL/GenBank/DDBJ whole genome shotgun (WGS) entry which is preliminary data.</text>
</comment>
<reference evidence="3 4" key="1">
    <citation type="journal article" date="2018" name="Cell">
        <title>The Chara Genome: Secondary Complexity and Implications for Plant Terrestrialization.</title>
        <authorList>
            <person name="Nishiyama T."/>
            <person name="Sakayama H."/>
            <person name="Vries J.D."/>
            <person name="Buschmann H."/>
            <person name="Saint-Marcoux D."/>
            <person name="Ullrich K.K."/>
            <person name="Haas F.B."/>
            <person name="Vanderstraeten L."/>
            <person name="Becker D."/>
            <person name="Lang D."/>
            <person name="Vosolsobe S."/>
            <person name="Rombauts S."/>
            <person name="Wilhelmsson P.K.I."/>
            <person name="Janitza P."/>
            <person name="Kern R."/>
            <person name="Heyl A."/>
            <person name="Rumpler F."/>
            <person name="Villalobos L.I.A.C."/>
            <person name="Clay J.M."/>
            <person name="Skokan R."/>
            <person name="Toyoda A."/>
            <person name="Suzuki Y."/>
            <person name="Kagoshima H."/>
            <person name="Schijlen E."/>
            <person name="Tajeshwar N."/>
            <person name="Catarino B."/>
            <person name="Hetherington A.J."/>
            <person name="Saltykova A."/>
            <person name="Bonnot C."/>
            <person name="Breuninger H."/>
            <person name="Symeonidi A."/>
            <person name="Radhakrishnan G.V."/>
            <person name="Van Nieuwerburgh F."/>
            <person name="Deforce D."/>
            <person name="Chang C."/>
            <person name="Karol K.G."/>
            <person name="Hedrich R."/>
            <person name="Ulvskov P."/>
            <person name="Glockner G."/>
            <person name="Delwiche C.F."/>
            <person name="Petrasek J."/>
            <person name="Van de Peer Y."/>
            <person name="Friml J."/>
            <person name="Beilby M."/>
            <person name="Dolan L."/>
            <person name="Kohara Y."/>
            <person name="Sugano S."/>
            <person name="Fujiyama A."/>
            <person name="Delaux P.-M."/>
            <person name="Quint M."/>
            <person name="TheiBen G."/>
            <person name="Hagemann M."/>
            <person name="Harholt J."/>
            <person name="Dunand C."/>
            <person name="Zachgo S."/>
            <person name="Langdale J."/>
            <person name="Maumus F."/>
            <person name="Straeten D.V.D."/>
            <person name="Gould S.B."/>
            <person name="Rensing S.A."/>
        </authorList>
    </citation>
    <scope>NUCLEOTIDE SEQUENCE [LARGE SCALE GENOMIC DNA]</scope>
    <source>
        <strain evidence="3 4">S276</strain>
    </source>
</reference>
<feature type="compositionally biased region" description="Basic and acidic residues" evidence="2">
    <location>
        <begin position="211"/>
        <end position="221"/>
    </location>
</feature>
<dbReference type="Proteomes" id="UP000265515">
    <property type="component" value="Unassembled WGS sequence"/>
</dbReference>
<name>A0A388LLD9_CHABU</name>
<dbReference type="OrthoDB" id="1928519at2759"/>
<protein>
    <submittedName>
        <fullName evidence="3">Uncharacterized protein</fullName>
    </submittedName>
</protein>
<gene>
    <name evidence="3" type="ORF">CBR_g36670</name>
</gene>
<dbReference type="GO" id="GO:0003677">
    <property type="term" value="F:DNA binding"/>
    <property type="evidence" value="ECO:0007669"/>
    <property type="project" value="UniProtKB-KW"/>
</dbReference>
<keyword evidence="4" id="KW-1185">Reference proteome</keyword>
<evidence type="ECO:0000256" key="2">
    <source>
        <dbReference type="SAM" id="MobiDB-lite"/>
    </source>
</evidence>
<feature type="region of interest" description="Disordered" evidence="2">
    <location>
        <begin position="170"/>
        <end position="189"/>
    </location>
</feature>
<sequence>MSAVSVASASHFTPTACAAVSAFGSSSRVMYESFSQRRTKRPRAKKVSWAPDERLCQVRTFASDDAPSQFSMSMFRSQQGQGQLQMHYQQQQMERNNMPSLPPGFGPRPFTRPNNSMAAVAAMTAQLTWRSPDAVEIPPSWRVVAGNESNEVAVQKERENRVLEAVYPRPSAIPDSPAEPVTAEEDYDDGMTPSISVVAQEDEEMAEVQEDGEHNEMREEVPTPAAREGNPNMSPWVAASQGQGMSLPCRKYLPVGSKSTVQVWVAQET</sequence>
<dbReference type="AlphaFoldDB" id="A0A388LLD9"/>
<evidence type="ECO:0000313" key="3">
    <source>
        <dbReference type="EMBL" id="GBG83053.1"/>
    </source>
</evidence>
<dbReference type="EMBL" id="BFEA01000427">
    <property type="protein sequence ID" value="GBG83053.1"/>
    <property type="molecule type" value="Genomic_DNA"/>
</dbReference>
<keyword evidence="1" id="KW-0238">DNA-binding</keyword>
<proteinExistence type="predicted"/>
<evidence type="ECO:0000313" key="4">
    <source>
        <dbReference type="Proteomes" id="UP000265515"/>
    </source>
</evidence>